<dbReference type="GO" id="GO:0006310">
    <property type="term" value="P:DNA recombination"/>
    <property type="evidence" value="ECO:0007669"/>
    <property type="project" value="UniProtKB-KW"/>
</dbReference>
<keyword evidence="1" id="KW-0067">ATP-binding</keyword>
<comment type="similarity">
    <text evidence="1">Belongs to the helicase family.</text>
</comment>
<evidence type="ECO:0000256" key="2">
    <source>
        <dbReference type="SAM" id="Phobius"/>
    </source>
</evidence>
<dbReference type="Gene3D" id="3.40.50.300">
    <property type="entry name" value="P-loop containing nucleotide triphosphate hydrolases"/>
    <property type="match status" value="1"/>
</dbReference>
<dbReference type="InParanoid" id="A0A167JW62"/>
<dbReference type="GO" id="GO:0006281">
    <property type="term" value="P:DNA repair"/>
    <property type="evidence" value="ECO:0007669"/>
    <property type="project" value="UniProtKB-KW"/>
</dbReference>
<keyword evidence="1" id="KW-0227">DNA damage</keyword>
<keyword evidence="1" id="KW-0378">Hydrolase</keyword>
<feature type="transmembrane region" description="Helical" evidence="2">
    <location>
        <begin position="20"/>
        <end position="40"/>
    </location>
</feature>
<comment type="catalytic activity">
    <reaction evidence="1">
        <text>ATP + H2O = ADP + phosphate + H(+)</text>
        <dbReference type="Rhea" id="RHEA:13065"/>
        <dbReference type="ChEBI" id="CHEBI:15377"/>
        <dbReference type="ChEBI" id="CHEBI:15378"/>
        <dbReference type="ChEBI" id="CHEBI:30616"/>
        <dbReference type="ChEBI" id="CHEBI:43474"/>
        <dbReference type="ChEBI" id="CHEBI:456216"/>
        <dbReference type="EC" id="5.6.2.3"/>
    </reaction>
</comment>
<reference evidence="5" key="1">
    <citation type="submission" date="2015-06" db="EMBL/GenBank/DDBJ databases">
        <title>Expansion of signal transduction pathways in fungi by whole-genome duplication.</title>
        <authorList>
            <consortium name="DOE Joint Genome Institute"/>
            <person name="Corrochano L.M."/>
            <person name="Kuo A."/>
            <person name="Marcet-Houben M."/>
            <person name="Polaino S."/>
            <person name="Salamov A."/>
            <person name="Villalobos J.M."/>
            <person name="Alvarez M.I."/>
            <person name="Avalos J."/>
            <person name="Benito E.P."/>
            <person name="Benoit I."/>
            <person name="Burger G."/>
            <person name="Camino L.P."/>
            <person name="Canovas D."/>
            <person name="Cerda-Olmedo E."/>
            <person name="Cheng J.-F."/>
            <person name="Dominguez A."/>
            <person name="Elias M."/>
            <person name="Eslava A.P."/>
            <person name="Glaser F."/>
            <person name="Grimwood J."/>
            <person name="Gutierrez G."/>
            <person name="Heitman J."/>
            <person name="Henrissat B."/>
            <person name="Iturriaga E.A."/>
            <person name="Lang B.F."/>
            <person name="Lavin J.L."/>
            <person name="Lee S."/>
            <person name="Li W."/>
            <person name="Lindquist E."/>
            <person name="Lopez-Garcia S."/>
            <person name="Luque E.M."/>
            <person name="Marcos A.T."/>
            <person name="Martin J."/>
            <person name="McCluskey K."/>
            <person name="Medina H.R."/>
            <person name="Miralles-Duran A."/>
            <person name="Miyazaki A."/>
            <person name="Munoz-Torres E."/>
            <person name="Oguiza J.A."/>
            <person name="Ohm R."/>
            <person name="Olmedo M."/>
            <person name="Orejas M."/>
            <person name="Ortiz-Castellanos L."/>
            <person name="Pisabarro A.G."/>
            <person name="Rodriguez-Romero J."/>
            <person name="Ruiz-Herrera J."/>
            <person name="Ruiz-Vazquez R."/>
            <person name="Sanz C."/>
            <person name="Schackwitz W."/>
            <person name="Schmutz J."/>
            <person name="Shahriari M."/>
            <person name="Shelest E."/>
            <person name="Silva-Franco F."/>
            <person name="Soanes D."/>
            <person name="Syed K."/>
            <person name="Tagua V.G."/>
            <person name="Talbot N.J."/>
            <person name="Thon M."/>
            <person name="De vries R.P."/>
            <person name="Wiebenga A."/>
            <person name="Yadav J.S."/>
            <person name="Braun E.L."/>
            <person name="Baker S."/>
            <person name="Garre V."/>
            <person name="Horwitz B."/>
            <person name="Torres-Martinez S."/>
            <person name="Idnurm A."/>
            <person name="Herrera-Estrella A."/>
            <person name="Gabaldon T."/>
            <person name="Grigoriev I.V."/>
        </authorList>
    </citation>
    <scope>NUCLEOTIDE SEQUENCE [LARGE SCALE GENOMIC DNA]</scope>
    <source>
        <strain evidence="5">NRRL 1555(-)</strain>
    </source>
</reference>
<dbReference type="GO" id="GO:0005524">
    <property type="term" value="F:ATP binding"/>
    <property type="evidence" value="ECO:0007669"/>
    <property type="project" value="UniProtKB-KW"/>
</dbReference>
<dbReference type="STRING" id="763407.A0A167JW62"/>
<dbReference type="Proteomes" id="UP000077315">
    <property type="component" value="Unassembled WGS sequence"/>
</dbReference>
<keyword evidence="1" id="KW-0547">Nucleotide-binding</keyword>
<evidence type="ECO:0000259" key="3">
    <source>
        <dbReference type="Pfam" id="PF05970"/>
    </source>
</evidence>
<keyword evidence="1" id="KW-0233">DNA recombination</keyword>
<protein>
    <recommendedName>
        <fullName evidence="1">ATP-dependent DNA helicase</fullName>
        <ecNumber evidence="1">5.6.2.3</ecNumber>
    </recommendedName>
</protein>
<keyword evidence="5" id="KW-1185">Reference proteome</keyword>
<feature type="domain" description="DNA helicase Pif1-like DEAD-box helicase" evidence="3">
    <location>
        <begin position="2"/>
        <end position="35"/>
    </location>
</feature>
<dbReference type="EMBL" id="KV441000">
    <property type="protein sequence ID" value="OAD66800.1"/>
    <property type="molecule type" value="Genomic_DNA"/>
</dbReference>
<keyword evidence="1" id="KW-0347">Helicase</keyword>
<dbReference type="PANTHER" id="PTHR10492">
    <property type="match status" value="1"/>
</dbReference>
<dbReference type="InterPro" id="IPR010285">
    <property type="entry name" value="DNA_helicase_pif1-like_DEAD"/>
</dbReference>
<dbReference type="GO" id="GO:0043139">
    <property type="term" value="F:5'-3' DNA helicase activity"/>
    <property type="evidence" value="ECO:0007669"/>
    <property type="project" value="UniProtKB-EC"/>
</dbReference>
<dbReference type="RefSeq" id="XP_018284840.1">
    <property type="nucleotide sequence ID" value="XM_018437352.1"/>
</dbReference>
<evidence type="ECO:0000256" key="1">
    <source>
        <dbReference type="RuleBase" id="RU363044"/>
    </source>
</evidence>
<dbReference type="PANTHER" id="PTHR10492:SF57">
    <property type="entry name" value="ATP-DEPENDENT DNA HELICASE"/>
    <property type="match status" value="1"/>
</dbReference>
<dbReference type="GO" id="GO:0000723">
    <property type="term" value="P:telomere maintenance"/>
    <property type="evidence" value="ECO:0007669"/>
    <property type="project" value="InterPro"/>
</dbReference>
<accession>A0A167JW62</accession>
<dbReference type="GeneID" id="28998258"/>
<proteinExistence type="inferred from homology"/>
<dbReference type="EC" id="5.6.2.3" evidence="1"/>
<keyword evidence="1" id="KW-0234">DNA repair</keyword>
<dbReference type="InterPro" id="IPR027417">
    <property type="entry name" value="P-loop_NTPase"/>
</dbReference>
<keyword evidence="2" id="KW-0472">Membrane</keyword>
<dbReference type="SUPFAM" id="SSF52540">
    <property type="entry name" value="P-loop containing nucleoside triphosphate hydrolases"/>
    <property type="match status" value="1"/>
</dbReference>
<dbReference type="CDD" id="cd18809">
    <property type="entry name" value="SF1_C_RecD"/>
    <property type="match status" value="1"/>
</dbReference>
<evidence type="ECO:0000313" key="5">
    <source>
        <dbReference type="Proteomes" id="UP000077315"/>
    </source>
</evidence>
<evidence type="ECO:0000313" key="4">
    <source>
        <dbReference type="EMBL" id="OAD66800.1"/>
    </source>
</evidence>
<comment type="cofactor">
    <cofactor evidence="1">
        <name>Mg(2+)</name>
        <dbReference type="ChEBI" id="CHEBI:18420"/>
    </cofactor>
</comment>
<sequence length="112" mass="12289">MGKTFVFNALLQKTRQQEKIALAVATSGIAALLLDVRLAFAMTINKSQGQTLESVGLYLPAPVFSHGQLYVTLSRVRKPSTIKIMLDTPANSNETANTVFTDNIVFKEVFDI</sequence>
<dbReference type="AlphaFoldDB" id="A0A167JW62"/>
<dbReference type="GO" id="GO:0016887">
    <property type="term" value="F:ATP hydrolysis activity"/>
    <property type="evidence" value="ECO:0007669"/>
    <property type="project" value="RHEA"/>
</dbReference>
<dbReference type="VEuPathDB" id="FungiDB:PHYBLDRAFT_174826"/>
<name>A0A167JW62_PHYB8</name>
<dbReference type="OrthoDB" id="3691720at2759"/>
<organism evidence="4 5">
    <name type="scientific">Phycomyces blakesleeanus (strain ATCC 8743b / DSM 1359 / FGSC 10004 / NBRC 33097 / NRRL 1555)</name>
    <dbReference type="NCBI Taxonomy" id="763407"/>
    <lineage>
        <taxon>Eukaryota</taxon>
        <taxon>Fungi</taxon>
        <taxon>Fungi incertae sedis</taxon>
        <taxon>Mucoromycota</taxon>
        <taxon>Mucoromycotina</taxon>
        <taxon>Mucoromycetes</taxon>
        <taxon>Mucorales</taxon>
        <taxon>Phycomycetaceae</taxon>
        <taxon>Phycomyces</taxon>
    </lineage>
</organism>
<keyword evidence="2" id="KW-0812">Transmembrane</keyword>
<dbReference type="Pfam" id="PF05970">
    <property type="entry name" value="PIF1"/>
    <property type="match status" value="1"/>
</dbReference>
<gene>
    <name evidence="4" type="ORF">PHYBLDRAFT_174826</name>
</gene>
<keyword evidence="2" id="KW-1133">Transmembrane helix</keyword>